<dbReference type="InterPro" id="IPR026030">
    <property type="entry name" value="Pur-cyt_permease_Fcy2/21/22"/>
</dbReference>
<dbReference type="GO" id="GO:0022857">
    <property type="term" value="F:transmembrane transporter activity"/>
    <property type="evidence" value="ECO:0007669"/>
    <property type="project" value="InterPro"/>
</dbReference>
<evidence type="ECO:0000313" key="4">
    <source>
        <dbReference type="Proteomes" id="UP000244855"/>
    </source>
</evidence>
<evidence type="ECO:0000256" key="1">
    <source>
        <dbReference type="ARBA" id="ARBA00022448"/>
    </source>
</evidence>
<dbReference type="Proteomes" id="UP000244855">
    <property type="component" value="Unassembled WGS sequence"/>
</dbReference>
<keyword evidence="2" id="KW-0812">Transmembrane</keyword>
<dbReference type="GO" id="GO:0005886">
    <property type="term" value="C:plasma membrane"/>
    <property type="evidence" value="ECO:0007669"/>
    <property type="project" value="TreeGrafter"/>
</dbReference>
<protein>
    <submittedName>
        <fullName evidence="3">Uncharacterized protein</fullName>
    </submittedName>
</protein>
<feature type="transmembrane region" description="Helical" evidence="2">
    <location>
        <begin position="57"/>
        <end position="90"/>
    </location>
</feature>
<dbReference type="GO" id="GO:0000329">
    <property type="term" value="C:fungal-type vacuole membrane"/>
    <property type="evidence" value="ECO:0007669"/>
    <property type="project" value="TreeGrafter"/>
</dbReference>
<evidence type="ECO:0000256" key="2">
    <source>
        <dbReference type="SAM" id="Phobius"/>
    </source>
</evidence>
<dbReference type="AlphaFoldDB" id="A0A2V1DD95"/>
<keyword evidence="4" id="KW-1185">Reference proteome</keyword>
<keyword evidence="2" id="KW-1133">Transmembrane helix</keyword>
<dbReference type="PANTHER" id="PTHR31806">
    <property type="entry name" value="PURINE-CYTOSINE PERMEASE FCY2-RELATED"/>
    <property type="match status" value="1"/>
</dbReference>
<evidence type="ECO:0000313" key="3">
    <source>
        <dbReference type="EMBL" id="PVH95114.1"/>
    </source>
</evidence>
<dbReference type="EMBL" id="KZ805508">
    <property type="protein sequence ID" value="PVH95114.1"/>
    <property type="molecule type" value="Genomic_DNA"/>
</dbReference>
<name>A0A2V1DD95_9PLEO</name>
<reference evidence="3 4" key="1">
    <citation type="journal article" date="2018" name="Sci. Rep.">
        <title>Comparative genomics provides insights into the lifestyle and reveals functional heterogeneity of dark septate endophytic fungi.</title>
        <authorList>
            <person name="Knapp D.G."/>
            <person name="Nemeth J.B."/>
            <person name="Barry K."/>
            <person name="Hainaut M."/>
            <person name="Henrissat B."/>
            <person name="Johnson J."/>
            <person name="Kuo A."/>
            <person name="Lim J.H.P."/>
            <person name="Lipzen A."/>
            <person name="Nolan M."/>
            <person name="Ohm R.A."/>
            <person name="Tamas L."/>
            <person name="Grigoriev I.V."/>
            <person name="Spatafora J.W."/>
            <person name="Nagy L.G."/>
            <person name="Kovacs G.M."/>
        </authorList>
    </citation>
    <scope>NUCLEOTIDE SEQUENCE [LARGE SCALE GENOMIC DNA]</scope>
    <source>
        <strain evidence="3 4">DSE2036</strain>
    </source>
</reference>
<organism evidence="3 4">
    <name type="scientific">Periconia macrospinosa</name>
    <dbReference type="NCBI Taxonomy" id="97972"/>
    <lineage>
        <taxon>Eukaryota</taxon>
        <taxon>Fungi</taxon>
        <taxon>Dikarya</taxon>
        <taxon>Ascomycota</taxon>
        <taxon>Pezizomycotina</taxon>
        <taxon>Dothideomycetes</taxon>
        <taxon>Pleosporomycetidae</taxon>
        <taxon>Pleosporales</taxon>
        <taxon>Massarineae</taxon>
        <taxon>Periconiaceae</taxon>
        <taxon>Periconia</taxon>
    </lineage>
</organism>
<dbReference type="OrthoDB" id="5428495at2759"/>
<sequence length="204" mass="22009">MSTTRRTHRGSRSSYSRQRGYGSLLLSSICSASASPPASLPAISVGVLVAAGFDGLAGFGSVCAVIIALGIIANSVPGVYSAALGFQVLGRYGKAVLRYRRAEPHLGRIQERARAHGEYLIFRRGEGFDWTRWEDKVYLPVGVAALVVFLVGWLGAVLGMSQVYYVGRLAELVGGSDIGLWVDCDFTLLVFTPLRRLGLKWLGK</sequence>
<accession>A0A2V1DD95</accession>
<proteinExistence type="predicted"/>
<keyword evidence="1" id="KW-0813">Transport</keyword>
<dbReference type="STRING" id="97972.A0A2V1DD95"/>
<dbReference type="PANTHER" id="PTHR31806:SF8">
    <property type="entry name" value="TRANSPORTER, PUTATIVE (AFU_ORTHOLOGUE AFUA_2G03000)-RELATED"/>
    <property type="match status" value="1"/>
</dbReference>
<keyword evidence="2" id="KW-0472">Membrane</keyword>
<feature type="transmembrane region" description="Helical" evidence="2">
    <location>
        <begin position="137"/>
        <end position="158"/>
    </location>
</feature>
<gene>
    <name evidence="3" type="ORF">DM02DRAFT_660459</name>
</gene>